<keyword evidence="2" id="KW-1185">Reference proteome</keyword>
<dbReference type="EMBL" id="BX294156">
    <property type="protein sequence ID" value="CAD77950.1"/>
    <property type="molecule type" value="Genomic_DNA"/>
</dbReference>
<dbReference type="STRING" id="243090.RB13114"/>
<evidence type="ECO:0000313" key="2">
    <source>
        <dbReference type="Proteomes" id="UP000001025"/>
    </source>
</evidence>
<name>Q7UHM0_RHOBA</name>
<reference evidence="1 2" key="1">
    <citation type="journal article" date="2003" name="Proc. Natl. Acad. Sci. U.S.A.">
        <title>Complete genome sequence of the marine planctomycete Pirellula sp. strain 1.</title>
        <authorList>
            <person name="Gloeckner F.O."/>
            <person name="Kube M."/>
            <person name="Bauer M."/>
            <person name="Teeling H."/>
            <person name="Lombardot T."/>
            <person name="Ludwig W."/>
            <person name="Gade D."/>
            <person name="Beck A."/>
            <person name="Borzym K."/>
            <person name="Heitmann K."/>
            <person name="Rabus R."/>
            <person name="Schlesner H."/>
            <person name="Amann R."/>
            <person name="Reinhardt R."/>
        </authorList>
    </citation>
    <scope>NUCLEOTIDE SEQUENCE [LARGE SCALE GENOMIC DNA]</scope>
    <source>
        <strain evidence="2">DSM 10527 / NCIMB 13988 / SH1</strain>
    </source>
</reference>
<dbReference type="HOGENOM" id="CLU_2846944_0_0_0"/>
<dbReference type="AlphaFoldDB" id="Q7UHM0"/>
<protein>
    <submittedName>
        <fullName evidence="1">Uncharacterized protein</fullName>
    </submittedName>
</protein>
<evidence type="ECO:0000313" key="1">
    <source>
        <dbReference type="EMBL" id="CAD77950.1"/>
    </source>
</evidence>
<proteinExistence type="predicted"/>
<dbReference type="InParanoid" id="Q7UHM0"/>
<dbReference type="Proteomes" id="UP000001025">
    <property type="component" value="Chromosome"/>
</dbReference>
<dbReference type="KEGG" id="rba:RB13114"/>
<gene>
    <name evidence="1" type="ordered locus">RB13114</name>
</gene>
<organism evidence="1 2">
    <name type="scientific">Rhodopirellula baltica (strain DSM 10527 / NCIMB 13988 / SH1)</name>
    <dbReference type="NCBI Taxonomy" id="243090"/>
    <lineage>
        <taxon>Bacteria</taxon>
        <taxon>Pseudomonadati</taxon>
        <taxon>Planctomycetota</taxon>
        <taxon>Planctomycetia</taxon>
        <taxon>Pirellulales</taxon>
        <taxon>Pirellulaceae</taxon>
        <taxon>Rhodopirellula</taxon>
    </lineage>
</organism>
<accession>Q7UHM0</accession>
<dbReference type="EnsemblBacteria" id="CAD77950">
    <property type="protein sequence ID" value="CAD77950"/>
    <property type="gene ID" value="RB13114"/>
</dbReference>
<sequence length="65" mass="7154">MRLSNGSSNSADQETVPQSVVCHFHGRPSVAPLENPRSIFCRKLLADGTTCSLSCRNRADRLPLR</sequence>